<dbReference type="SUPFAM" id="SSF53041">
    <property type="entry name" value="Resolvase-like"/>
    <property type="match status" value="1"/>
</dbReference>
<keyword evidence="4" id="KW-1185">Reference proteome</keyword>
<evidence type="ECO:0000313" key="3">
    <source>
        <dbReference type="EMBL" id="MDV7137017.1"/>
    </source>
</evidence>
<dbReference type="RefSeq" id="WP_317714908.1">
    <property type="nucleotide sequence ID" value="NZ_JAWLUM010000008.1"/>
</dbReference>
<dbReference type="InterPro" id="IPR006119">
    <property type="entry name" value="Resolv_N"/>
</dbReference>
<dbReference type="InterPro" id="IPR038109">
    <property type="entry name" value="DNA_bind_recomb_sf"/>
</dbReference>
<feature type="domain" description="Resolvase/invertase-type recombinase catalytic" evidence="1">
    <location>
        <begin position="2"/>
        <end position="147"/>
    </location>
</feature>
<organism evidence="3 4">
    <name type="scientific">Williamsia marianensis</name>
    <dbReference type="NCBI Taxonomy" id="85044"/>
    <lineage>
        <taxon>Bacteria</taxon>
        <taxon>Bacillati</taxon>
        <taxon>Actinomycetota</taxon>
        <taxon>Actinomycetes</taxon>
        <taxon>Mycobacteriales</taxon>
        <taxon>Nocardiaceae</taxon>
        <taxon>Williamsia</taxon>
    </lineage>
</organism>
<dbReference type="EMBL" id="JAWLUM010000008">
    <property type="protein sequence ID" value="MDV7137017.1"/>
    <property type="molecule type" value="Genomic_DNA"/>
</dbReference>
<evidence type="ECO:0000259" key="2">
    <source>
        <dbReference type="PROSITE" id="PS51737"/>
    </source>
</evidence>
<proteinExistence type="predicted"/>
<reference evidence="3 4" key="1">
    <citation type="submission" date="2023-10" db="EMBL/GenBank/DDBJ databases">
        <title>Development of a sustainable strategy for remediation of hydrocarbon-contaminated territories based on the waste exchange concept.</title>
        <authorList>
            <person name="Krivoruchko A."/>
        </authorList>
    </citation>
    <scope>NUCLEOTIDE SEQUENCE [LARGE SCALE GENOMIC DNA]</scope>
    <source>
        <strain evidence="3 4">IEGM 1236</strain>
    </source>
</reference>
<evidence type="ECO:0000313" key="4">
    <source>
        <dbReference type="Proteomes" id="UP001185792"/>
    </source>
</evidence>
<protein>
    <submittedName>
        <fullName evidence="3">Recombinase family protein</fullName>
    </submittedName>
</protein>
<sequence length="450" mass="48672">MRAAVYLRQSLDRHNDGLAVARQREDCLELCAQRGWGVTEYEDNDTSATKGRRPRYEAMLEDIRAGSVDAVVVWDLDRLHRRPAELELFIDLAESRKIALATVGGDADLSTDNGRLFARIKGAVGAAEGERKAARQRAAAKQRATAGKAWGPRAFGYTEGNAALVDIEAEAVRDAYSKVLAGASLGSIATEWNKAGIATTKGNAWRSAQVRQMLINARYAGLRAYNGDIVGPAQWPAIVTEDVWRSVQNILADPARRRGPTRGRKHVLTGLGVCGQCGALVGSGIASSTGAAVYRCKSCFKISRGVATVDEYVSAVVVERLSRPDAAELTIDHHRVDIGELRDEAAVLRTRLDDLGAAFADGEIDRSQMATATAKIRTALAAVENRMTDAHRARVFDGTTGMSAVAFGGLSLDRRRAIIDALMTITIEPAGRGRGFRPETVTIEWRTDRA</sequence>
<dbReference type="InterPro" id="IPR011109">
    <property type="entry name" value="DNA_bind_recombinase_dom"/>
</dbReference>
<dbReference type="PANTHER" id="PTHR30461:SF23">
    <property type="entry name" value="DNA RECOMBINASE-RELATED"/>
    <property type="match status" value="1"/>
</dbReference>
<dbReference type="InterPro" id="IPR036162">
    <property type="entry name" value="Resolvase-like_N_sf"/>
</dbReference>
<accession>A0ABU4F0J0</accession>
<dbReference type="Gene3D" id="3.40.50.1390">
    <property type="entry name" value="Resolvase, N-terminal catalytic domain"/>
    <property type="match status" value="1"/>
</dbReference>
<dbReference type="PROSITE" id="PS51737">
    <property type="entry name" value="RECOMBINASE_DNA_BIND"/>
    <property type="match status" value="1"/>
</dbReference>
<dbReference type="InterPro" id="IPR050639">
    <property type="entry name" value="SSR_resolvase"/>
</dbReference>
<dbReference type="Proteomes" id="UP001185792">
    <property type="component" value="Unassembled WGS sequence"/>
</dbReference>
<dbReference type="PANTHER" id="PTHR30461">
    <property type="entry name" value="DNA-INVERTASE FROM LAMBDOID PROPHAGE"/>
    <property type="match status" value="1"/>
</dbReference>
<name>A0ABU4F0J0_WILMA</name>
<evidence type="ECO:0000259" key="1">
    <source>
        <dbReference type="PROSITE" id="PS51736"/>
    </source>
</evidence>
<dbReference type="SMART" id="SM00857">
    <property type="entry name" value="Resolvase"/>
    <property type="match status" value="1"/>
</dbReference>
<dbReference type="CDD" id="cd00338">
    <property type="entry name" value="Ser_Recombinase"/>
    <property type="match status" value="1"/>
</dbReference>
<feature type="domain" description="Recombinase" evidence="2">
    <location>
        <begin position="152"/>
        <end position="257"/>
    </location>
</feature>
<dbReference type="Pfam" id="PF07508">
    <property type="entry name" value="Recombinase"/>
    <property type="match status" value="1"/>
</dbReference>
<dbReference type="Pfam" id="PF00239">
    <property type="entry name" value="Resolvase"/>
    <property type="match status" value="1"/>
</dbReference>
<comment type="caution">
    <text evidence="3">The sequence shown here is derived from an EMBL/GenBank/DDBJ whole genome shotgun (WGS) entry which is preliminary data.</text>
</comment>
<dbReference type="PROSITE" id="PS51736">
    <property type="entry name" value="RECOMBINASES_3"/>
    <property type="match status" value="1"/>
</dbReference>
<dbReference type="Gene3D" id="3.90.1750.20">
    <property type="entry name" value="Putative Large Serine Recombinase, Chain B, Domain 2"/>
    <property type="match status" value="1"/>
</dbReference>
<gene>
    <name evidence="3" type="ORF">R4198_25275</name>
</gene>